<sequence>MTGSPSHFLFLSLADLDAVSFLFHTMGQVLNVSLSGALMQTLFVCVSGKGANNIIASHTLPPDLQEKATTSWTFNHPRGLLEVMIDNVKAKIQGKLVFAGTQLEDDTPSPTTTAAHHLISVPQRVGIKEREMKRQCLCIRVFFDPLDPTCHSDTDVPFFFASLPTSDAPPSPLPST</sequence>
<dbReference type="EMBL" id="JARJLG010000146">
    <property type="protein sequence ID" value="KAJ7736957.1"/>
    <property type="molecule type" value="Genomic_DNA"/>
</dbReference>
<name>A0AAD7I953_9AGAR</name>
<dbReference type="Proteomes" id="UP001215280">
    <property type="component" value="Unassembled WGS sequence"/>
</dbReference>
<accession>A0AAD7I953</accession>
<feature type="chain" id="PRO_5042177571" evidence="1">
    <location>
        <begin position="22"/>
        <end position="176"/>
    </location>
</feature>
<dbReference type="AlphaFoldDB" id="A0AAD7I953"/>
<keyword evidence="1" id="KW-0732">Signal</keyword>
<organism evidence="2 3">
    <name type="scientific">Mycena maculata</name>
    <dbReference type="NCBI Taxonomy" id="230809"/>
    <lineage>
        <taxon>Eukaryota</taxon>
        <taxon>Fungi</taxon>
        <taxon>Dikarya</taxon>
        <taxon>Basidiomycota</taxon>
        <taxon>Agaricomycotina</taxon>
        <taxon>Agaricomycetes</taxon>
        <taxon>Agaricomycetidae</taxon>
        <taxon>Agaricales</taxon>
        <taxon>Marasmiineae</taxon>
        <taxon>Mycenaceae</taxon>
        <taxon>Mycena</taxon>
    </lineage>
</organism>
<evidence type="ECO:0000313" key="3">
    <source>
        <dbReference type="Proteomes" id="UP001215280"/>
    </source>
</evidence>
<feature type="signal peptide" evidence="1">
    <location>
        <begin position="1"/>
        <end position="21"/>
    </location>
</feature>
<keyword evidence="3" id="KW-1185">Reference proteome</keyword>
<proteinExistence type="predicted"/>
<comment type="caution">
    <text evidence="2">The sequence shown here is derived from an EMBL/GenBank/DDBJ whole genome shotgun (WGS) entry which is preliminary data.</text>
</comment>
<reference evidence="2" key="1">
    <citation type="submission" date="2023-03" db="EMBL/GenBank/DDBJ databases">
        <title>Massive genome expansion in bonnet fungi (Mycena s.s.) driven by repeated elements and novel gene families across ecological guilds.</title>
        <authorList>
            <consortium name="Lawrence Berkeley National Laboratory"/>
            <person name="Harder C.B."/>
            <person name="Miyauchi S."/>
            <person name="Viragh M."/>
            <person name="Kuo A."/>
            <person name="Thoen E."/>
            <person name="Andreopoulos B."/>
            <person name="Lu D."/>
            <person name="Skrede I."/>
            <person name="Drula E."/>
            <person name="Henrissat B."/>
            <person name="Morin E."/>
            <person name="Kohler A."/>
            <person name="Barry K."/>
            <person name="LaButti K."/>
            <person name="Morin E."/>
            <person name="Salamov A."/>
            <person name="Lipzen A."/>
            <person name="Mereny Z."/>
            <person name="Hegedus B."/>
            <person name="Baldrian P."/>
            <person name="Stursova M."/>
            <person name="Weitz H."/>
            <person name="Taylor A."/>
            <person name="Grigoriev I.V."/>
            <person name="Nagy L.G."/>
            <person name="Martin F."/>
            <person name="Kauserud H."/>
        </authorList>
    </citation>
    <scope>NUCLEOTIDE SEQUENCE</scope>
    <source>
        <strain evidence="2">CBHHK188m</strain>
    </source>
</reference>
<protein>
    <submittedName>
        <fullName evidence="2">Uncharacterized protein</fullName>
    </submittedName>
</protein>
<evidence type="ECO:0000313" key="2">
    <source>
        <dbReference type="EMBL" id="KAJ7736957.1"/>
    </source>
</evidence>
<gene>
    <name evidence="2" type="ORF">DFH07DRAFT_779493</name>
</gene>
<evidence type="ECO:0000256" key="1">
    <source>
        <dbReference type="SAM" id="SignalP"/>
    </source>
</evidence>